<dbReference type="PANTHER" id="PTHR45527">
    <property type="entry name" value="NONRIBOSOMAL PEPTIDE SYNTHETASE"/>
    <property type="match status" value="1"/>
</dbReference>
<evidence type="ECO:0000313" key="5">
    <source>
        <dbReference type="Proteomes" id="UP000186955"/>
    </source>
</evidence>
<dbReference type="GO" id="GO:0043041">
    <property type="term" value="P:amino acid activation for nonribosomal peptide biosynthetic process"/>
    <property type="evidence" value="ECO:0007669"/>
    <property type="project" value="TreeGrafter"/>
</dbReference>
<dbReference type="InterPro" id="IPR042099">
    <property type="entry name" value="ANL_N_sf"/>
</dbReference>
<protein>
    <submittedName>
        <fullName evidence="4">HC-toxin synthetase</fullName>
    </submittedName>
</protein>
<reference evidence="4 5" key="1">
    <citation type="submission" date="2016-10" db="EMBL/GenBank/DDBJ databases">
        <title>Genome sequence of the ascomycete fungus Penicillium subrubescens.</title>
        <authorList>
            <person name="De Vries R.P."/>
            <person name="Peng M."/>
            <person name="Dilokpimol A."/>
            <person name="Hilden K."/>
            <person name="Makela M.R."/>
            <person name="Grigoriev I."/>
            <person name="Riley R."/>
            <person name="Granchi Z."/>
        </authorList>
    </citation>
    <scope>NUCLEOTIDE SEQUENCE [LARGE SCALE GENOMIC DNA]</scope>
    <source>
        <strain evidence="4 5">CBS 132785</strain>
    </source>
</reference>
<gene>
    <name evidence="4" type="ORF">PENSUB_7338</name>
</gene>
<dbReference type="SUPFAM" id="SSF56801">
    <property type="entry name" value="Acetyl-CoA synthetase-like"/>
    <property type="match status" value="2"/>
</dbReference>
<dbReference type="InterPro" id="IPR045851">
    <property type="entry name" value="AMP-bd_C_sf"/>
</dbReference>
<proteinExistence type="predicted"/>
<name>A0A1Q5TM92_9EURO</name>
<keyword evidence="1" id="KW-0596">Phosphopantetheine</keyword>
<dbReference type="Gene3D" id="3.30.300.30">
    <property type="match status" value="1"/>
</dbReference>
<evidence type="ECO:0000256" key="2">
    <source>
        <dbReference type="ARBA" id="ARBA00022553"/>
    </source>
</evidence>
<dbReference type="STRING" id="1316194.A0A1Q5TM92"/>
<evidence type="ECO:0000313" key="4">
    <source>
        <dbReference type="EMBL" id="OKP01348.1"/>
    </source>
</evidence>
<evidence type="ECO:0000259" key="3">
    <source>
        <dbReference type="Pfam" id="PF00501"/>
    </source>
</evidence>
<dbReference type="Proteomes" id="UP000186955">
    <property type="component" value="Unassembled WGS sequence"/>
</dbReference>
<dbReference type="Pfam" id="PF00501">
    <property type="entry name" value="AMP-binding"/>
    <property type="match status" value="1"/>
</dbReference>
<accession>A0A1Q5TM92</accession>
<dbReference type="GO" id="GO:0031177">
    <property type="term" value="F:phosphopantetheine binding"/>
    <property type="evidence" value="ECO:0007669"/>
    <property type="project" value="TreeGrafter"/>
</dbReference>
<keyword evidence="2" id="KW-0597">Phosphoprotein</keyword>
<dbReference type="AlphaFoldDB" id="A0A1Q5TM92"/>
<dbReference type="InterPro" id="IPR000873">
    <property type="entry name" value="AMP-dep_synth/lig_dom"/>
</dbReference>
<dbReference type="Gene3D" id="3.40.50.12780">
    <property type="entry name" value="N-terminal domain of ligase-like"/>
    <property type="match status" value="2"/>
</dbReference>
<dbReference type="GO" id="GO:0005737">
    <property type="term" value="C:cytoplasm"/>
    <property type="evidence" value="ECO:0007669"/>
    <property type="project" value="TreeGrafter"/>
</dbReference>
<dbReference type="EMBL" id="MNBE01000639">
    <property type="protein sequence ID" value="OKP01348.1"/>
    <property type="molecule type" value="Genomic_DNA"/>
</dbReference>
<sequence length="539" mass="60155">MEITEPVPGNPEWRDQETAVADIDLVDVIEVLWAIVLQKYTGSDRIALNRVVDGKEAVPYVLMDLNQDEGAKSSDFPCLASFIEAKRDGTREPFILGAGSDNANYETTTWITNNNINGNHPSPTTATACDIFIEVKEDTLKSETLATTWYRFPRFSDWEVYNLSSTLKQSMRCLPAAYHSDIRELDLFSPENREDLRRWMPSRACSQDPALSVPDILKRKAQTQANACAVKAWDGLWTYYELEEACKWLAVYLYEVGVRYRNRVLLRREKSKWTVVAMIATLMAGGVCVLVDIHQPKERVNSINQSTGARFLLTSEAMARKGDAWTPTTSIQEICVPVSPSLSLQSSTNSLPTVTHDTIAFIFFTFGSTGIPKGVVQEHGPVAMTAVQISKAMRMNFNSRTFQYSSYSFDVRTPSPHSLMVIALEGEATQLYRTGDLVRYNFDGTIQYIGRKDCQIKVNGQRVELGDIEYALRQTFPDGTLCAAEMIHPEFRQGPGSTGCFYQCPSSCTDSIQLVVGQRPQANVGIASYVHGPVSLHPA</sequence>
<organism evidence="4 5">
    <name type="scientific">Penicillium subrubescens</name>
    <dbReference type="NCBI Taxonomy" id="1316194"/>
    <lineage>
        <taxon>Eukaryota</taxon>
        <taxon>Fungi</taxon>
        <taxon>Dikarya</taxon>
        <taxon>Ascomycota</taxon>
        <taxon>Pezizomycotina</taxon>
        <taxon>Eurotiomycetes</taxon>
        <taxon>Eurotiomycetidae</taxon>
        <taxon>Eurotiales</taxon>
        <taxon>Aspergillaceae</taxon>
        <taxon>Penicillium</taxon>
    </lineage>
</organism>
<feature type="domain" description="AMP-dependent synthetase/ligase" evidence="3">
    <location>
        <begin position="218"/>
        <end position="412"/>
    </location>
</feature>
<dbReference type="GO" id="GO:0044550">
    <property type="term" value="P:secondary metabolite biosynthetic process"/>
    <property type="evidence" value="ECO:0007669"/>
    <property type="project" value="TreeGrafter"/>
</dbReference>
<dbReference type="PANTHER" id="PTHR45527:SF1">
    <property type="entry name" value="FATTY ACID SYNTHASE"/>
    <property type="match status" value="1"/>
</dbReference>
<evidence type="ECO:0000256" key="1">
    <source>
        <dbReference type="ARBA" id="ARBA00022450"/>
    </source>
</evidence>
<comment type="caution">
    <text evidence="4">The sequence shown here is derived from an EMBL/GenBank/DDBJ whole genome shotgun (WGS) entry which is preliminary data.</text>
</comment>
<keyword evidence="5" id="KW-1185">Reference proteome</keyword>